<name>A0A6H1ZCW4_9ZZZZ</name>
<evidence type="ECO:0000313" key="3">
    <source>
        <dbReference type="EMBL" id="QJH94341.1"/>
    </source>
</evidence>
<gene>
    <name evidence="2" type="ORF">TM448A00171_0039</name>
    <name evidence="3" type="ORF">TM448B00200_0048</name>
</gene>
<evidence type="ECO:0000313" key="2">
    <source>
        <dbReference type="EMBL" id="QJA45020.1"/>
    </source>
</evidence>
<dbReference type="EMBL" id="MT144599">
    <property type="protein sequence ID" value="QJH94341.1"/>
    <property type="molecule type" value="Genomic_DNA"/>
</dbReference>
<feature type="region of interest" description="Disordered" evidence="1">
    <location>
        <begin position="1"/>
        <end position="33"/>
    </location>
</feature>
<organism evidence="2">
    <name type="scientific">viral metagenome</name>
    <dbReference type="NCBI Taxonomy" id="1070528"/>
    <lineage>
        <taxon>unclassified sequences</taxon>
        <taxon>metagenomes</taxon>
        <taxon>organismal metagenomes</taxon>
    </lineage>
</organism>
<proteinExistence type="predicted"/>
<sequence>MVMNATKDRKYGGSAASPVGLKKEQSGNRTGKGAGTYFNSLAYAGNKMGGKKKDVIIKKKA</sequence>
<reference evidence="2" key="1">
    <citation type="submission" date="2020-03" db="EMBL/GenBank/DDBJ databases">
        <title>The deep terrestrial virosphere.</title>
        <authorList>
            <person name="Holmfeldt K."/>
            <person name="Nilsson E."/>
            <person name="Simone D."/>
            <person name="Lopez-Fernandez M."/>
            <person name="Wu X."/>
            <person name="de Brujin I."/>
            <person name="Lundin D."/>
            <person name="Andersson A."/>
            <person name="Bertilsson S."/>
            <person name="Dopson M."/>
        </authorList>
    </citation>
    <scope>NUCLEOTIDE SEQUENCE</scope>
    <source>
        <strain evidence="2">TM448A00171</strain>
        <strain evidence="3">TM448B00200</strain>
    </source>
</reference>
<dbReference type="EMBL" id="MT143984">
    <property type="protein sequence ID" value="QJA45020.1"/>
    <property type="molecule type" value="Genomic_DNA"/>
</dbReference>
<protein>
    <submittedName>
        <fullName evidence="2">Uncharacterized protein</fullName>
    </submittedName>
</protein>
<evidence type="ECO:0000256" key="1">
    <source>
        <dbReference type="SAM" id="MobiDB-lite"/>
    </source>
</evidence>
<feature type="compositionally biased region" description="Basic and acidic residues" evidence="1">
    <location>
        <begin position="1"/>
        <end position="11"/>
    </location>
</feature>
<accession>A0A6H1ZCW4</accession>
<dbReference type="AlphaFoldDB" id="A0A6H1ZCW4"/>